<organism evidence="12 13">
    <name type="scientific">Plasmodium relictum</name>
    <dbReference type="NCBI Taxonomy" id="85471"/>
    <lineage>
        <taxon>Eukaryota</taxon>
        <taxon>Sar</taxon>
        <taxon>Alveolata</taxon>
        <taxon>Apicomplexa</taxon>
        <taxon>Aconoidasida</taxon>
        <taxon>Haemosporida</taxon>
        <taxon>Plasmodiidae</taxon>
        <taxon>Plasmodium</taxon>
        <taxon>Plasmodium (Haemamoeba)</taxon>
    </lineage>
</organism>
<evidence type="ECO:0000313" key="13">
    <source>
        <dbReference type="Proteomes" id="UP000220158"/>
    </source>
</evidence>
<dbReference type="Gene3D" id="2.130.10.10">
    <property type="entry name" value="YVTN repeat-like/Quinoprotein amine dehydrogenase"/>
    <property type="match status" value="1"/>
</dbReference>
<feature type="compositionally biased region" description="Low complexity" evidence="11">
    <location>
        <begin position="628"/>
        <end position="643"/>
    </location>
</feature>
<dbReference type="Pfam" id="PF00400">
    <property type="entry name" value="WD40"/>
    <property type="match status" value="2"/>
</dbReference>
<sequence>MNELIIFDTNHSKSINDCELDYYSKKLATCSSDNTVKIFDVSLSKDPVCIAEIKDHSSAVWKVCWSHPKYGSLLASCSYDKSVIIYKEVSVNKYEMIYLNNEHKSSVNYIEWSPHEYGLHLGCASSDGHISIISYYMNKDTNEGYWNKNSIKAHLNGTTCLSWEKPYNSLPNNKNLNDTDFINSFKLVSGGYDNQVIIWMFDNNTKEFHKIFQMNDKPHNSAIKDVSWRPNINNSTNIIASCSEEKIVILWVEDISNNRWKNGQVIKLKHKIHKISWSPNGTILAIACSDENAYLYKENMEGVWEEICNLTDDNSLSDSFNLLNETNKNNFPINQDNISLKNNAQLDEYNTSYVNENTNTSNINVNYPNKNIYVDNPHQLNYQNNDSFNSFSQANYGANTNSLNAQYGNSFTQSNMNINNSFQGNQVQNNPKKNMPIQNNQTQNMPSTFQNNNYGQAPSSTVPINSNIHNFKNNTNQQNSSQNYLMMQNKKNSTSVTSNINSLQVGIPPPPPPPPLPPSAQNSSYVDSNFPSQQLPNSSTNSHQPNSTSSYFAQPSPPLNSVATTNSMINKPNFSPPSQVSTGFTPPQLPNFPKAATSSVQHPSFSNINANNTNFTPTSQIPTNFPKSSNSIQSSQFQNINSNKTNFNAQPPPPPPPPPPYSSTSPTQTNIAKGINKKNSFSNFNSNVNQTNIPPVNSVLQPTKNMNSNFPQMSYHPPPPPPLNAVNENILKPTNQFNYPNYNIPAHQNTNVNN</sequence>
<protein>
    <submittedName>
        <fullName evidence="12">Protein transport protein SEC13, putative</fullName>
    </submittedName>
</protein>
<evidence type="ECO:0000256" key="10">
    <source>
        <dbReference type="ARBA" id="ARBA00023242"/>
    </source>
</evidence>
<dbReference type="EMBL" id="LN835309">
    <property type="protein sequence ID" value="CRH02734.1"/>
    <property type="molecule type" value="Genomic_DNA"/>
</dbReference>
<feature type="compositionally biased region" description="Polar residues" evidence="11">
    <location>
        <begin position="688"/>
        <end position="698"/>
    </location>
</feature>
<evidence type="ECO:0000256" key="11">
    <source>
        <dbReference type="SAM" id="MobiDB-lite"/>
    </source>
</evidence>
<dbReference type="InterPro" id="IPR036322">
    <property type="entry name" value="WD40_repeat_dom_sf"/>
</dbReference>
<keyword evidence="5" id="KW-0677">Repeat</keyword>
<reference evidence="12 13" key="1">
    <citation type="submission" date="2015-04" db="EMBL/GenBank/DDBJ databases">
        <authorList>
            <consortium name="Pathogen Informatics"/>
        </authorList>
    </citation>
    <scope>NUCLEOTIDE SEQUENCE [LARGE SCALE GENOMIC DNA]</scope>
    <source>
        <strain evidence="12 13">SGS1</strain>
    </source>
</reference>
<dbReference type="OMA" id="MNDKPHN"/>
<dbReference type="GO" id="GO:0051028">
    <property type="term" value="P:mRNA transport"/>
    <property type="evidence" value="ECO:0007669"/>
    <property type="project" value="UniProtKB-KW"/>
</dbReference>
<evidence type="ECO:0000313" key="12">
    <source>
        <dbReference type="EMBL" id="CRH02734.1"/>
    </source>
</evidence>
<keyword evidence="7" id="KW-0653">Protein transport</keyword>
<dbReference type="KEGG" id="prel:PRELSG_1446800"/>
<gene>
    <name evidence="12" type="primary">SEC13</name>
    <name evidence="12" type="ORF">PRELSG_1446800</name>
</gene>
<dbReference type="SUPFAM" id="SSF50978">
    <property type="entry name" value="WD40 repeat-like"/>
    <property type="match status" value="1"/>
</dbReference>
<name>A0A1J1HCA8_PLARL</name>
<feature type="region of interest" description="Disordered" evidence="11">
    <location>
        <begin position="490"/>
        <end position="698"/>
    </location>
</feature>
<keyword evidence="10" id="KW-0539">Nucleus</keyword>
<dbReference type="RefSeq" id="XP_028535254.1">
    <property type="nucleotide sequence ID" value="XM_028679551.1"/>
</dbReference>
<dbReference type="InterPro" id="IPR037363">
    <property type="entry name" value="Sec13/Seh1_fam"/>
</dbReference>
<keyword evidence="6" id="KW-0509">mRNA transport</keyword>
<dbReference type="PANTHER" id="PTHR11024:SF2">
    <property type="entry name" value="PROTEIN SEC13 HOMOLOG"/>
    <property type="match status" value="1"/>
</dbReference>
<comment type="similarity">
    <text evidence="2">Belongs to the WD repeat SEC13 family.</text>
</comment>
<keyword evidence="13" id="KW-1185">Reference proteome</keyword>
<dbReference type="Proteomes" id="UP000220158">
    <property type="component" value="Chromosome 14"/>
</dbReference>
<keyword evidence="8" id="KW-0811">Translocation</keyword>
<feature type="compositionally biased region" description="Pro residues" evidence="11">
    <location>
        <begin position="507"/>
        <end position="518"/>
    </location>
</feature>
<evidence type="ECO:0000256" key="2">
    <source>
        <dbReference type="ARBA" id="ARBA00010102"/>
    </source>
</evidence>
<dbReference type="SMART" id="SM00320">
    <property type="entry name" value="WD40"/>
    <property type="match status" value="6"/>
</dbReference>
<keyword evidence="4" id="KW-0853">WD repeat</keyword>
<keyword evidence="3" id="KW-0813">Transport</keyword>
<feature type="region of interest" description="Disordered" evidence="11">
    <location>
        <begin position="414"/>
        <end position="478"/>
    </location>
</feature>
<feature type="compositionally biased region" description="Polar residues" evidence="11">
    <location>
        <begin position="519"/>
        <end position="585"/>
    </location>
</feature>
<feature type="compositionally biased region" description="Low complexity" evidence="11">
    <location>
        <begin position="677"/>
        <end position="687"/>
    </location>
</feature>
<dbReference type="FunFam" id="2.130.10.10:FF:000655">
    <property type="entry name" value="Protein transport protein SEC13"/>
    <property type="match status" value="1"/>
</dbReference>
<accession>A0A1J1HCA8</accession>
<evidence type="ECO:0000256" key="5">
    <source>
        <dbReference type="ARBA" id="ARBA00022737"/>
    </source>
</evidence>
<feature type="compositionally biased region" description="Polar residues" evidence="11">
    <location>
        <begin position="490"/>
        <end position="504"/>
    </location>
</feature>
<evidence type="ECO:0000256" key="8">
    <source>
        <dbReference type="ARBA" id="ARBA00023010"/>
    </source>
</evidence>
<evidence type="ECO:0000256" key="4">
    <source>
        <dbReference type="ARBA" id="ARBA00022574"/>
    </source>
</evidence>
<dbReference type="GO" id="GO:0031080">
    <property type="term" value="C:nuclear pore outer ring"/>
    <property type="evidence" value="ECO:0007669"/>
    <property type="project" value="TreeGrafter"/>
</dbReference>
<evidence type="ECO:0000256" key="3">
    <source>
        <dbReference type="ARBA" id="ARBA00022448"/>
    </source>
</evidence>
<dbReference type="VEuPathDB" id="PlasmoDB:PRELSG_1446800"/>
<dbReference type="GO" id="GO:0030127">
    <property type="term" value="C:COPII vesicle coat"/>
    <property type="evidence" value="ECO:0007669"/>
    <property type="project" value="TreeGrafter"/>
</dbReference>
<feature type="compositionally biased region" description="Polar residues" evidence="11">
    <location>
        <begin position="662"/>
        <end position="671"/>
    </location>
</feature>
<dbReference type="GeneID" id="39738900"/>
<dbReference type="OrthoDB" id="364224at2759"/>
<comment type="subcellular location">
    <subcellularLocation>
        <location evidence="1">Nucleus</location>
        <location evidence="1">Nuclear pore complex</location>
    </subcellularLocation>
</comment>
<dbReference type="InterPro" id="IPR015943">
    <property type="entry name" value="WD40/YVTN_repeat-like_dom_sf"/>
</dbReference>
<dbReference type="PANTHER" id="PTHR11024">
    <property type="entry name" value="NUCLEAR PORE COMPLEX PROTEIN SEC13 / SEH1 FAMILY MEMBER"/>
    <property type="match status" value="1"/>
</dbReference>
<feature type="compositionally biased region" description="Pro residues" evidence="11">
    <location>
        <begin position="650"/>
        <end position="661"/>
    </location>
</feature>
<dbReference type="GO" id="GO:0006606">
    <property type="term" value="P:protein import into nucleus"/>
    <property type="evidence" value="ECO:0007669"/>
    <property type="project" value="TreeGrafter"/>
</dbReference>
<evidence type="ECO:0000256" key="1">
    <source>
        <dbReference type="ARBA" id="ARBA00004567"/>
    </source>
</evidence>
<evidence type="ECO:0000256" key="7">
    <source>
        <dbReference type="ARBA" id="ARBA00022927"/>
    </source>
</evidence>
<evidence type="ECO:0000256" key="6">
    <source>
        <dbReference type="ARBA" id="ARBA00022816"/>
    </source>
</evidence>
<proteinExistence type="inferred from homology"/>
<keyword evidence="9" id="KW-0906">Nuclear pore complex</keyword>
<dbReference type="GO" id="GO:0090114">
    <property type="term" value="P:COPII-coated vesicle budding"/>
    <property type="evidence" value="ECO:0007669"/>
    <property type="project" value="TreeGrafter"/>
</dbReference>
<feature type="compositionally biased region" description="Polar residues" evidence="11">
    <location>
        <begin position="596"/>
        <end position="627"/>
    </location>
</feature>
<feature type="compositionally biased region" description="Polar residues" evidence="11">
    <location>
        <begin position="414"/>
        <end position="472"/>
    </location>
</feature>
<dbReference type="AlphaFoldDB" id="A0A1J1HCA8"/>
<dbReference type="GO" id="GO:0005198">
    <property type="term" value="F:structural molecule activity"/>
    <property type="evidence" value="ECO:0007669"/>
    <property type="project" value="InterPro"/>
</dbReference>
<dbReference type="InterPro" id="IPR001680">
    <property type="entry name" value="WD40_rpt"/>
</dbReference>
<evidence type="ECO:0000256" key="9">
    <source>
        <dbReference type="ARBA" id="ARBA00023132"/>
    </source>
</evidence>